<name>A0ABP7WP72_9ACTN</name>
<reference evidence="4" key="1">
    <citation type="journal article" date="2019" name="Int. J. Syst. Evol. Microbiol.">
        <title>The Global Catalogue of Microorganisms (GCM) 10K type strain sequencing project: providing services to taxonomists for standard genome sequencing and annotation.</title>
        <authorList>
            <consortium name="The Broad Institute Genomics Platform"/>
            <consortium name="The Broad Institute Genome Sequencing Center for Infectious Disease"/>
            <person name="Wu L."/>
            <person name="Ma J."/>
        </authorList>
    </citation>
    <scope>NUCLEOTIDE SEQUENCE [LARGE SCALE GENOMIC DNA]</scope>
    <source>
        <strain evidence="4">JCM 16702</strain>
    </source>
</reference>
<evidence type="ECO:0000313" key="3">
    <source>
        <dbReference type="EMBL" id="GAA4093521.1"/>
    </source>
</evidence>
<dbReference type="Proteomes" id="UP001500683">
    <property type="component" value="Unassembled WGS sequence"/>
</dbReference>
<organism evidence="3 4">
    <name type="scientific">Actinomadura miaoliensis</name>
    <dbReference type="NCBI Taxonomy" id="430685"/>
    <lineage>
        <taxon>Bacteria</taxon>
        <taxon>Bacillati</taxon>
        <taxon>Actinomycetota</taxon>
        <taxon>Actinomycetes</taxon>
        <taxon>Streptosporangiales</taxon>
        <taxon>Thermomonosporaceae</taxon>
        <taxon>Actinomadura</taxon>
    </lineage>
</organism>
<keyword evidence="1" id="KW-0812">Transmembrane</keyword>
<protein>
    <recommendedName>
        <fullName evidence="2">Acyltransferase 3 domain-containing protein</fullName>
    </recommendedName>
</protein>
<feature type="transmembrane region" description="Helical" evidence="1">
    <location>
        <begin position="51"/>
        <end position="68"/>
    </location>
</feature>
<evidence type="ECO:0000256" key="1">
    <source>
        <dbReference type="SAM" id="Phobius"/>
    </source>
</evidence>
<dbReference type="RefSeq" id="WP_344955171.1">
    <property type="nucleotide sequence ID" value="NZ_BAAAZG010000050.1"/>
</dbReference>
<dbReference type="EMBL" id="BAAAZG010000050">
    <property type="protein sequence ID" value="GAA4093521.1"/>
    <property type="molecule type" value="Genomic_DNA"/>
</dbReference>
<feature type="transmembrane region" description="Helical" evidence="1">
    <location>
        <begin position="339"/>
        <end position="360"/>
    </location>
</feature>
<dbReference type="PANTHER" id="PTHR23028">
    <property type="entry name" value="ACETYLTRANSFERASE"/>
    <property type="match status" value="1"/>
</dbReference>
<dbReference type="InterPro" id="IPR050879">
    <property type="entry name" value="Acyltransferase_3"/>
</dbReference>
<evidence type="ECO:0000259" key="2">
    <source>
        <dbReference type="Pfam" id="PF01757"/>
    </source>
</evidence>
<feature type="domain" description="Acyltransferase 3" evidence="2">
    <location>
        <begin position="15"/>
        <end position="385"/>
    </location>
</feature>
<keyword evidence="1" id="KW-0472">Membrane</keyword>
<accession>A0ABP7WP72</accession>
<feature type="transmembrane region" description="Helical" evidence="1">
    <location>
        <begin position="275"/>
        <end position="293"/>
    </location>
</feature>
<proteinExistence type="predicted"/>
<sequence>MSPPSPVSSSDARLGWLDALRGWAAMLVALHHASYVFVPDLQASLAGRWDPGHYGVLVFFLVSGYIVPASLERHGSVRAFWTGRAFRLYPLLAVACLLGVLPFLLNVRGLRAGLEEFDPVTAILAHATMLQDLLAVPNAINVLWTLSYEMAFYLLIVALWVVGGQRRSAPVAVGLALLALPAGALLPTALLSRTAGTGPVVVVAATVLVVAVAAAMSEHRGLRTAGGLLGGLLAVTLVAANGRVEPWEGAVMLAVMFAGTAVYRAEHGQVPRRATALALGAVLAASLAAVAWNPRLGTTGAQAWQAQWVWGSSLLLAAATFGAAWLLRRRRFPRWATGLGTASFSVYLLHPILLMVSAQFLGRGGRQDTPGLVVFVVVLVAVSWASHRWIEAPAQRAGRRLSGRAVRARAAGGAGVVAVPAPPR</sequence>
<feature type="transmembrane region" description="Helical" evidence="1">
    <location>
        <begin position="308"/>
        <end position="327"/>
    </location>
</feature>
<keyword evidence="4" id="KW-1185">Reference proteome</keyword>
<feature type="transmembrane region" description="Helical" evidence="1">
    <location>
        <begin position="246"/>
        <end position="263"/>
    </location>
</feature>
<feature type="transmembrane region" description="Helical" evidence="1">
    <location>
        <begin position="196"/>
        <end position="215"/>
    </location>
</feature>
<feature type="transmembrane region" description="Helical" evidence="1">
    <location>
        <begin position="88"/>
        <end position="105"/>
    </location>
</feature>
<feature type="transmembrane region" description="Helical" evidence="1">
    <location>
        <begin position="142"/>
        <end position="162"/>
    </location>
</feature>
<feature type="transmembrane region" description="Helical" evidence="1">
    <location>
        <begin position="169"/>
        <end position="190"/>
    </location>
</feature>
<dbReference type="InterPro" id="IPR002656">
    <property type="entry name" value="Acyl_transf_3_dom"/>
</dbReference>
<gene>
    <name evidence="3" type="ORF">GCM10022214_64480</name>
</gene>
<comment type="caution">
    <text evidence="3">The sequence shown here is derived from an EMBL/GenBank/DDBJ whole genome shotgun (WGS) entry which is preliminary data.</text>
</comment>
<feature type="transmembrane region" description="Helical" evidence="1">
    <location>
        <begin position="372"/>
        <end position="390"/>
    </location>
</feature>
<evidence type="ECO:0000313" key="4">
    <source>
        <dbReference type="Proteomes" id="UP001500683"/>
    </source>
</evidence>
<keyword evidence="1" id="KW-1133">Transmembrane helix</keyword>
<dbReference type="Pfam" id="PF01757">
    <property type="entry name" value="Acyl_transf_3"/>
    <property type="match status" value="1"/>
</dbReference>
<dbReference type="PANTHER" id="PTHR23028:SF53">
    <property type="entry name" value="ACYL_TRANSF_3 DOMAIN-CONTAINING PROTEIN"/>
    <property type="match status" value="1"/>
</dbReference>
<feature type="transmembrane region" description="Helical" evidence="1">
    <location>
        <begin position="222"/>
        <end position="240"/>
    </location>
</feature>